<sequence>MRKRLALFQNDSGFALPILLTLITLTFIVLSALLLELQHSQALTINEKEQIQLDTLFQMAHASVLEECREHTFQMDHHYVYDFFYGKVTAIGSLQADQKVRVEYRINTINNSEKGLVQYISMPSE</sequence>
<comment type="caution">
    <text evidence="2">The sequence shown here is derived from an EMBL/GenBank/DDBJ whole genome shotgun (WGS) entry which is preliminary data.</text>
</comment>
<proteinExistence type="predicted"/>
<evidence type="ECO:0008006" key="4">
    <source>
        <dbReference type="Google" id="ProtNLM"/>
    </source>
</evidence>
<keyword evidence="1" id="KW-1133">Transmembrane helix</keyword>
<name>A0A0A2TUM0_9BACI</name>
<dbReference type="AlphaFoldDB" id="A0A0A2TUM0"/>
<keyword evidence="1" id="KW-0812">Transmembrane</keyword>
<feature type="transmembrane region" description="Helical" evidence="1">
    <location>
        <begin position="12"/>
        <end position="35"/>
    </location>
</feature>
<dbReference type="RefSeq" id="WP_036818729.1">
    <property type="nucleotide sequence ID" value="NZ_AVBF01000020.1"/>
</dbReference>
<keyword evidence="1" id="KW-0472">Membrane</keyword>
<dbReference type="EMBL" id="AVBF01000020">
    <property type="protein sequence ID" value="KGP72985.1"/>
    <property type="molecule type" value="Genomic_DNA"/>
</dbReference>
<evidence type="ECO:0000313" key="3">
    <source>
        <dbReference type="Proteomes" id="UP000030147"/>
    </source>
</evidence>
<accession>A0A0A2TUM0</accession>
<keyword evidence="3" id="KW-1185">Reference proteome</keyword>
<dbReference type="STRING" id="1385514.N782_08580"/>
<gene>
    <name evidence="2" type="ORF">N782_08580</name>
</gene>
<organism evidence="2 3">
    <name type="scientific">Pontibacillus yanchengensis Y32</name>
    <dbReference type="NCBI Taxonomy" id="1385514"/>
    <lineage>
        <taxon>Bacteria</taxon>
        <taxon>Bacillati</taxon>
        <taxon>Bacillota</taxon>
        <taxon>Bacilli</taxon>
        <taxon>Bacillales</taxon>
        <taxon>Bacillaceae</taxon>
        <taxon>Pontibacillus</taxon>
    </lineage>
</organism>
<evidence type="ECO:0000313" key="2">
    <source>
        <dbReference type="EMBL" id="KGP72985.1"/>
    </source>
</evidence>
<dbReference type="Proteomes" id="UP000030147">
    <property type="component" value="Unassembled WGS sequence"/>
</dbReference>
<evidence type="ECO:0000256" key="1">
    <source>
        <dbReference type="SAM" id="Phobius"/>
    </source>
</evidence>
<protein>
    <recommendedName>
        <fullName evidence="4">Competence protein ComG</fullName>
    </recommendedName>
</protein>
<reference evidence="2 3" key="1">
    <citation type="journal article" date="2015" name="Stand. Genomic Sci.">
        <title>High quality draft genome sequence of the moderately halophilic bacterium Pontibacillus yanchengensis Y32(T) and comparison among Pontibacillus genomes.</title>
        <authorList>
            <person name="Huang J."/>
            <person name="Qiao Z.X."/>
            <person name="Tang J.W."/>
            <person name="Wang G."/>
        </authorList>
    </citation>
    <scope>NUCLEOTIDE SEQUENCE [LARGE SCALE GENOMIC DNA]</scope>
    <source>
        <strain evidence="2 3">Y32</strain>
    </source>
</reference>
<dbReference type="OrthoDB" id="2973795at2"/>